<name>A0A168IDM3_CORDF</name>
<dbReference type="InterPro" id="IPR019180">
    <property type="entry name" value="Oxidoreductase-like_N"/>
</dbReference>
<dbReference type="STRING" id="1081108.A0A168IDM3"/>
<dbReference type="PANTHER" id="PTHR21193:SF3">
    <property type="entry name" value="OXIDOREDUCTASE-LIKE DOMAIN-CONTAINING PROTEIN 1"/>
    <property type="match status" value="1"/>
</dbReference>
<evidence type="ECO:0000256" key="1">
    <source>
        <dbReference type="SAM" id="MobiDB-lite"/>
    </source>
</evidence>
<dbReference type="AlphaFoldDB" id="A0A168IDM3"/>
<accession>A0A168IDM3</accession>
<dbReference type="GO" id="GO:0005739">
    <property type="term" value="C:mitochondrion"/>
    <property type="evidence" value="ECO:0007669"/>
    <property type="project" value="TreeGrafter"/>
</dbReference>
<gene>
    <name evidence="3" type="ORF">LEL_02617</name>
</gene>
<proteinExistence type="predicted"/>
<feature type="domain" description="Oxidoreductase-like" evidence="2">
    <location>
        <begin position="153"/>
        <end position="197"/>
    </location>
</feature>
<feature type="compositionally biased region" description="Low complexity" evidence="1">
    <location>
        <begin position="25"/>
        <end position="42"/>
    </location>
</feature>
<feature type="compositionally biased region" description="Low complexity" evidence="1">
    <location>
        <begin position="73"/>
        <end position="95"/>
    </location>
</feature>
<dbReference type="OrthoDB" id="10064411at2759"/>
<dbReference type="Pfam" id="PF09791">
    <property type="entry name" value="Oxidored-like"/>
    <property type="match status" value="1"/>
</dbReference>
<dbReference type="InterPro" id="IPR039251">
    <property type="entry name" value="OXLD1"/>
</dbReference>
<feature type="region of interest" description="Disordered" evidence="1">
    <location>
        <begin position="25"/>
        <end position="49"/>
    </location>
</feature>
<evidence type="ECO:0000259" key="2">
    <source>
        <dbReference type="Pfam" id="PF09791"/>
    </source>
</evidence>
<comment type="caution">
    <text evidence="3">The sequence shown here is derived from an EMBL/GenBank/DDBJ whole genome shotgun (WGS) entry which is preliminary data.</text>
</comment>
<dbReference type="PANTHER" id="PTHR21193">
    <property type="entry name" value="OXIDOREDUCTASE-LIKE DOMAIN-CONTAINING PROTEIN 1"/>
    <property type="match status" value="1"/>
</dbReference>
<organism evidence="3 4">
    <name type="scientific">Akanthomyces lecanii RCEF 1005</name>
    <dbReference type="NCBI Taxonomy" id="1081108"/>
    <lineage>
        <taxon>Eukaryota</taxon>
        <taxon>Fungi</taxon>
        <taxon>Dikarya</taxon>
        <taxon>Ascomycota</taxon>
        <taxon>Pezizomycotina</taxon>
        <taxon>Sordariomycetes</taxon>
        <taxon>Hypocreomycetidae</taxon>
        <taxon>Hypocreales</taxon>
        <taxon>Cordycipitaceae</taxon>
        <taxon>Akanthomyces</taxon>
        <taxon>Cordyceps confragosa</taxon>
    </lineage>
</organism>
<evidence type="ECO:0000313" key="4">
    <source>
        <dbReference type="Proteomes" id="UP000076881"/>
    </source>
</evidence>
<evidence type="ECO:0000313" key="3">
    <source>
        <dbReference type="EMBL" id="OAA79131.1"/>
    </source>
</evidence>
<protein>
    <submittedName>
        <fullName evidence="3">Oxidoreductase-like protein</fullName>
    </submittedName>
</protein>
<feature type="region of interest" description="Disordered" evidence="1">
    <location>
        <begin position="140"/>
        <end position="166"/>
    </location>
</feature>
<dbReference type="Proteomes" id="UP000076881">
    <property type="component" value="Unassembled WGS sequence"/>
</dbReference>
<keyword evidence="4" id="KW-1185">Reference proteome</keyword>
<dbReference type="EMBL" id="AZHF01000002">
    <property type="protein sequence ID" value="OAA79131.1"/>
    <property type="molecule type" value="Genomic_DNA"/>
</dbReference>
<feature type="compositionally biased region" description="Gly residues" evidence="1">
    <location>
        <begin position="217"/>
        <end position="242"/>
    </location>
</feature>
<feature type="region of interest" description="Disordered" evidence="1">
    <location>
        <begin position="67"/>
        <end position="101"/>
    </location>
</feature>
<reference evidence="3 4" key="1">
    <citation type="journal article" date="2016" name="Genome Biol. Evol.">
        <title>Divergent and convergent evolution of fungal pathogenicity.</title>
        <authorList>
            <person name="Shang Y."/>
            <person name="Xiao G."/>
            <person name="Zheng P."/>
            <person name="Cen K."/>
            <person name="Zhan S."/>
            <person name="Wang C."/>
        </authorList>
    </citation>
    <scope>NUCLEOTIDE SEQUENCE [LARGE SCALE GENOMIC DNA]</scope>
    <source>
        <strain evidence="3 4">RCEF 1005</strain>
    </source>
</reference>
<feature type="compositionally biased region" description="Low complexity" evidence="1">
    <location>
        <begin position="206"/>
        <end position="216"/>
    </location>
</feature>
<feature type="region of interest" description="Disordered" evidence="1">
    <location>
        <begin position="206"/>
        <end position="272"/>
    </location>
</feature>
<sequence>MSAPTRLAPTVCRFCRASPALRRTFASSSATTTTTTNAAAARDQAVWPQRQPRGEYYDILLRDPTPYASTKVEAPPSSASSSSPGAPSETTTPAGSDPAKTYDTIASRTAYSDSNSGTSATAAERARVIFGSRLLGPAERADRAAGRQAKSTTVAGVRVPPRPEEPDNCCMSGCVNCVWDLYREEMEEWTLASAAARKRLAESAASAASAVPRGRLGPFGPGTGGSGLVGGGPGQGGSGGVGPRPTLGESTAAETATSMDADGGGSSETNWTGDAKIAKDMWTDDLFQNVPVGIREFMKQEKRLKEKHQREGTSGG</sequence>